<dbReference type="InterPro" id="IPR017441">
    <property type="entry name" value="Protein_kinase_ATP_BS"/>
</dbReference>
<dbReference type="PROSITE" id="PS50082">
    <property type="entry name" value="WD_REPEATS_2"/>
    <property type="match status" value="3"/>
</dbReference>
<feature type="domain" description="Protein kinase" evidence="5">
    <location>
        <begin position="47"/>
        <end position="342"/>
    </location>
</feature>
<dbReference type="InterPro" id="IPR015943">
    <property type="entry name" value="WD40/YVTN_repeat-like_dom_sf"/>
</dbReference>
<dbReference type="GO" id="GO:0005524">
    <property type="term" value="F:ATP binding"/>
    <property type="evidence" value="ECO:0007669"/>
    <property type="project" value="UniProtKB-UniRule"/>
</dbReference>
<evidence type="ECO:0000313" key="6">
    <source>
        <dbReference type="EMBL" id="PIW14516.1"/>
    </source>
</evidence>
<keyword evidence="4" id="KW-0067">ATP-binding</keyword>
<feature type="repeat" description="WD" evidence="3">
    <location>
        <begin position="594"/>
        <end position="635"/>
    </location>
</feature>
<dbReference type="SMART" id="SM00220">
    <property type="entry name" value="S_TKc"/>
    <property type="match status" value="1"/>
</dbReference>
<evidence type="ECO:0000259" key="5">
    <source>
        <dbReference type="PROSITE" id="PS50011"/>
    </source>
</evidence>
<dbReference type="InterPro" id="IPR036322">
    <property type="entry name" value="WD40_repeat_dom_sf"/>
</dbReference>
<feature type="repeat" description="WD" evidence="3">
    <location>
        <begin position="553"/>
        <end position="585"/>
    </location>
</feature>
<dbReference type="Proteomes" id="UP000231019">
    <property type="component" value="Unassembled WGS sequence"/>
</dbReference>
<dbReference type="Pfam" id="PF00069">
    <property type="entry name" value="Pkinase"/>
    <property type="match status" value="1"/>
</dbReference>
<accession>A0A2M7FZE8</accession>
<sequence length="693" mass="76532">MQATRCPVCHLAWPEAIPSSCPQCALDTTTYFRDSLPAGSELHGGKYRLCEVLGKGGFGITYRAVHCLLNEAVAIKEFFPQRCVEREAGGRVRVFDFWREVFENSLQRFLAEGRMLYRLREPGVIRCQDLFEENSTAYLVMEYLQGQTLEQLLLNAPEGRLPPAQAGGIFKQLLAALKALHAQEILHLDIKPDNIWIRGSGDALLLDFGSSLQGLANAVPQVFTPAYAPVELISLDFPTGPWTDIFQLAMVFYVVISGQMPVTALERLKGQSLDLSPLPAPWEHILESGLGLLPAQRPQSIAEWLMQSQAPRVLNKPLEKPLKQRAEPLASIDSASALPPLILNPPQAQGLLCLALSPDGREVFVGGQSAGLRCWELATGRLKRWLKGPLAPVLSLASSPQGVLAAGDAEHQLFLWRDLQASPQILKEVHSDRLTALSFCPHSHHLLSGSADKRLVCQSLESGQILWQNKGFSHWIQALACSANGKLALAGCSKGQLSLLDLETGQGLKTLLGHESGITALRFVPGKAEAFSSSWDKTLRLWDLRTGETLKVFEGHRLDVTCLALSPDGQYLLSGSWDRSLRLWDREGNCLKTLMGHTDYVTDLLWLPERDRACSVSKDGTLILWDLSTGDWLWRACAEHEAAYLTLGHQRTLLASGFEVASQYLRTFAAQRTQPLSREQYQAALRQSLSDGV</sequence>
<dbReference type="Gene3D" id="1.10.510.10">
    <property type="entry name" value="Transferase(Phosphotransferase) domain 1"/>
    <property type="match status" value="1"/>
</dbReference>
<dbReference type="InterPro" id="IPR019775">
    <property type="entry name" value="WD40_repeat_CS"/>
</dbReference>
<evidence type="ECO:0000313" key="7">
    <source>
        <dbReference type="Proteomes" id="UP000231019"/>
    </source>
</evidence>
<dbReference type="Gene3D" id="2.130.10.10">
    <property type="entry name" value="YVTN repeat-like/Quinoprotein amine dehydrogenase"/>
    <property type="match status" value="2"/>
</dbReference>
<evidence type="ECO:0000256" key="4">
    <source>
        <dbReference type="PROSITE-ProRule" id="PRU10141"/>
    </source>
</evidence>
<keyword evidence="4" id="KW-0547">Nucleotide-binding</keyword>
<feature type="binding site" evidence="4">
    <location>
        <position position="76"/>
    </location>
    <ligand>
        <name>ATP</name>
        <dbReference type="ChEBI" id="CHEBI:30616"/>
    </ligand>
</feature>
<dbReference type="SMART" id="SM00320">
    <property type="entry name" value="WD40"/>
    <property type="match status" value="7"/>
</dbReference>
<dbReference type="PANTHER" id="PTHR19848">
    <property type="entry name" value="WD40 REPEAT PROTEIN"/>
    <property type="match status" value="1"/>
</dbReference>
<dbReference type="CDD" id="cd00200">
    <property type="entry name" value="WD40"/>
    <property type="match status" value="1"/>
</dbReference>
<feature type="repeat" description="WD" evidence="3">
    <location>
        <begin position="511"/>
        <end position="552"/>
    </location>
</feature>
<reference evidence="6 7" key="1">
    <citation type="submission" date="2017-09" db="EMBL/GenBank/DDBJ databases">
        <title>Depth-based differentiation of microbial function through sediment-hosted aquifers and enrichment of novel symbionts in the deep terrestrial subsurface.</title>
        <authorList>
            <person name="Probst A.J."/>
            <person name="Ladd B."/>
            <person name="Jarett J.K."/>
            <person name="Geller-Mcgrath D.E."/>
            <person name="Sieber C.M."/>
            <person name="Emerson J.B."/>
            <person name="Anantharaman K."/>
            <person name="Thomas B.C."/>
            <person name="Malmstrom R."/>
            <person name="Stieglmeier M."/>
            <person name="Klingl A."/>
            <person name="Woyke T."/>
            <person name="Ryan C.M."/>
            <person name="Banfield J.F."/>
        </authorList>
    </citation>
    <scope>NUCLEOTIDE SEQUENCE [LARGE SCALE GENOMIC DNA]</scope>
    <source>
        <strain evidence="6">CG17_big_fil_post_rev_8_21_14_2_50_48_46</strain>
    </source>
</reference>
<dbReference type="InterPro" id="IPR011009">
    <property type="entry name" value="Kinase-like_dom_sf"/>
</dbReference>
<dbReference type="Pfam" id="PF00400">
    <property type="entry name" value="WD40"/>
    <property type="match status" value="4"/>
</dbReference>
<evidence type="ECO:0000256" key="1">
    <source>
        <dbReference type="ARBA" id="ARBA00022574"/>
    </source>
</evidence>
<evidence type="ECO:0000256" key="2">
    <source>
        <dbReference type="ARBA" id="ARBA00022737"/>
    </source>
</evidence>
<dbReference type="InterPro" id="IPR000719">
    <property type="entry name" value="Prot_kinase_dom"/>
</dbReference>
<gene>
    <name evidence="6" type="ORF">COW36_20975</name>
</gene>
<dbReference type="PRINTS" id="PR00320">
    <property type="entry name" value="GPROTEINBRPT"/>
</dbReference>
<dbReference type="CDD" id="cd14014">
    <property type="entry name" value="STKc_PknB_like"/>
    <property type="match status" value="1"/>
</dbReference>
<dbReference type="SUPFAM" id="SSF56112">
    <property type="entry name" value="Protein kinase-like (PK-like)"/>
    <property type="match status" value="1"/>
</dbReference>
<dbReference type="PROSITE" id="PS00107">
    <property type="entry name" value="PROTEIN_KINASE_ATP"/>
    <property type="match status" value="1"/>
</dbReference>
<dbReference type="PROSITE" id="PS50011">
    <property type="entry name" value="PROTEIN_KINASE_DOM"/>
    <property type="match status" value="1"/>
</dbReference>
<dbReference type="GO" id="GO:0004672">
    <property type="term" value="F:protein kinase activity"/>
    <property type="evidence" value="ECO:0007669"/>
    <property type="project" value="InterPro"/>
</dbReference>
<proteinExistence type="predicted"/>
<dbReference type="InterPro" id="IPR020472">
    <property type="entry name" value="WD40_PAC1"/>
</dbReference>
<organism evidence="6 7">
    <name type="scientific">bacterium (Candidatus Blackallbacteria) CG17_big_fil_post_rev_8_21_14_2_50_48_46</name>
    <dbReference type="NCBI Taxonomy" id="2014261"/>
    <lineage>
        <taxon>Bacteria</taxon>
        <taxon>Candidatus Blackallbacteria</taxon>
    </lineage>
</organism>
<dbReference type="InterPro" id="IPR001680">
    <property type="entry name" value="WD40_rpt"/>
</dbReference>
<dbReference type="AlphaFoldDB" id="A0A2M7FZE8"/>
<name>A0A2M7FZE8_9BACT</name>
<dbReference type="SUPFAM" id="SSF50978">
    <property type="entry name" value="WD40 repeat-like"/>
    <property type="match status" value="1"/>
</dbReference>
<dbReference type="PROSITE" id="PS00678">
    <property type="entry name" value="WD_REPEATS_1"/>
    <property type="match status" value="2"/>
</dbReference>
<keyword evidence="1 3" id="KW-0853">WD repeat</keyword>
<dbReference type="EMBL" id="PFFQ01000059">
    <property type="protein sequence ID" value="PIW14516.1"/>
    <property type="molecule type" value="Genomic_DNA"/>
</dbReference>
<evidence type="ECO:0000256" key="3">
    <source>
        <dbReference type="PROSITE-ProRule" id="PRU00221"/>
    </source>
</evidence>
<comment type="caution">
    <text evidence="6">The sequence shown here is derived from an EMBL/GenBank/DDBJ whole genome shotgun (WGS) entry which is preliminary data.</text>
</comment>
<protein>
    <recommendedName>
        <fullName evidence="5">Protein kinase domain-containing protein</fullName>
    </recommendedName>
</protein>
<dbReference type="PANTHER" id="PTHR19848:SF8">
    <property type="entry name" value="F-BOX AND WD REPEAT DOMAIN CONTAINING 7"/>
    <property type="match status" value="1"/>
</dbReference>
<keyword evidence="2" id="KW-0677">Repeat</keyword>
<dbReference type="PROSITE" id="PS50294">
    <property type="entry name" value="WD_REPEATS_REGION"/>
    <property type="match status" value="3"/>
</dbReference>